<comment type="caution">
    <text evidence="1">The sequence shown here is derived from an EMBL/GenBank/DDBJ whole genome shotgun (WGS) entry which is preliminary data.</text>
</comment>
<evidence type="ECO:0000313" key="2">
    <source>
        <dbReference type="Proteomes" id="UP001055811"/>
    </source>
</evidence>
<dbReference type="Proteomes" id="UP001055811">
    <property type="component" value="Linkage Group LG02"/>
</dbReference>
<protein>
    <submittedName>
        <fullName evidence="1">Uncharacterized protein</fullName>
    </submittedName>
</protein>
<dbReference type="EMBL" id="CM042010">
    <property type="protein sequence ID" value="KAI3780324.1"/>
    <property type="molecule type" value="Genomic_DNA"/>
</dbReference>
<proteinExistence type="predicted"/>
<evidence type="ECO:0000313" key="1">
    <source>
        <dbReference type="EMBL" id="KAI3780324.1"/>
    </source>
</evidence>
<gene>
    <name evidence="1" type="ORF">L2E82_10301</name>
</gene>
<reference evidence="2" key="1">
    <citation type="journal article" date="2022" name="Mol. Ecol. Resour.">
        <title>The genomes of chicory, endive, great burdock and yacon provide insights into Asteraceae palaeo-polyploidization history and plant inulin production.</title>
        <authorList>
            <person name="Fan W."/>
            <person name="Wang S."/>
            <person name="Wang H."/>
            <person name="Wang A."/>
            <person name="Jiang F."/>
            <person name="Liu H."/>
            <person name="Zhao H."/>
            <person name="Xu D."/>
            <person name="Zhang Y."/>
        </authorList>
    </citation>
    <scope>NUCLEOTIDE SEQUENCE [LARGE SCALE GENOMIC DNA]</scope>
    <source>
        <strain evidence="2">cv. Punajuju</strain>
    </source>
</reference>
<sequence>MLQISLASQCLTLESRVSTPHESRLHISAGGISTPPQLCYYRSTPPVELSEGRSCRTPRINNQEEQGIGECTYEEEAAVKLVDNRGTSNWRKTWKDISRSGYGTDVAFF</sequence>
<reference evidence="1 2" key="2">
    <citation type="journal article" date="2022" name="Mol. Ecol. Resour.">
        <title>The genomes of chicory, endive, great burdock and yacon provide insights into Asteraceae paleo-polyploidization history and plant inulin production.</title>
        <authorList>
            <person name="Fan W."/>
            <person name="Wang S."/>
            <person name="Wang H."/>
            <person name="Wang A."/>
            <person name="Jiang F."/>
            <person name="Liu H."/>
            <person name="Zhao H."/>
            <person name="Xu D."/>
            <person name="Zhang Y."/>
        </authorList>
    </citation>
    <scope>NUCLEOTIDE SEQUENCE [LARGE SCALE GENOMIC DNA]</scope>
    <source>
        <strain evidence="2">cv. Punajuju</strain>
        <tissue evidence="1">Leaves</tissue>
    </source>
</reference>
<name>A0ACB9G9N7_CICIN</name>
<organism evidence="1 2">
    <name type="scientific">Cichorium intybus</name>
    <name type="common">Chicory</name>
    <dbReference type="NCBI Taxonomy" id="13427"/>
    <lineage>
        <taxon>Eukaryota</taxon>
        <taxon>Viridiplantae</taxon>
        <taxon>Streptophyta</taxon>
        <taxon>Embryophyta</taxon>
        <taxon>Tracheophyta</taxon>
        <taxon>Spermatophyta</taxon>
        <taxon>Magnoliopsida</taxon>
        <taxon>eudicotyledons</taxon>
        <taxon>Gunneridae</taxon>
        <taxon>Pentapetalae</taxon>
        <taxon>asterids</taxon>
        <taxon>campanulids</taxon>
        <taxon>Asterales</taxon>
        <taxon>Asteraceae</taxon>
        <taxon>Cichorioideae</taxon>
        <taxon>Cichorieae</taxon>
        <taxon>Cichoriinae</taxon>
        <taxon>Cichorium</taxon>
    </lineage>
</organism>
<keyword evidence="2" id="KW-1185">Reference proteome</keyword>
<accession>A0ACB9G9N7</accession>